<feature type="domain" description="Protein kinase" evidence="21">
    <location>
        <begin position="1028"/>
        <end position="1314"/>
    </location>
</feature>
<evidence type="ECO:0000256" key="10">
    <source>
        <dbReference type="ARBA" id="ARBA00022741"/>
    </source>
</evidence>
<keyword evidence="6" id="KW-0808">Transferase</keyword>
<dbReference type="InterPro" id="IPR001245">
    <property type="entry name" value="Ser-Thr/Tyr_kinase_cat_dom"/>
</dbReference>
<accession>A0A8S9GBG3</accession>
<comment type="subcellular location">
    <subcellularLocation>
        <location evidence="1">Membrane</location>
        <topology evidence="1">Single-pass membrane protein</topology>
    </subcellularLocation>
</comment>
<evidence type="ECO:0000256" key="17">
    <source>
        <dbReference type="ARBA" id="ARBA00048679"/>
    </source>
</evidence>
<evidence type="ECO:0000256" key="19">
    <source>
        <dbReference type="SAM" id="MobiDB-lite"/>
    </source>
</evidence>
<dbReference type="InterPro" id="IPR003591">
    <property type="entry name" value="Leu-rich_rpt_typical-subtyp"/>
</dbReference>
<evidence type="ECO:0000313" key="23">
    <source>
        <dbReference type="Proteomes" id="UP000712281"/>
    </source>
</evidence>
<evidence type="ECO:0000256" key="2">
    <source>
        <dbReference type="ARBA" id="ARBA00012513"/>
    </source>
</evidence>
<feature type="region of interest" description="Disordered" evidence="19">
    <location>
        <begin position="1"/>
        <end position="37"/>
    </location>
</feature>
<dbReference type="SMART" id="SM00369">
    <property type="entry name" value="LRR_TYP"/>
    <property type="match status" value="4"/>
</dbReference>
<evidence type="ECO:0000256" key="3">
    <source>
        <dbReference type="ARBA" id="ARBA00022527"/>
    </source>
</evidence>
<evidence type="ECO:0000256" key="5">
    <source>
        <dbReference type="ARBA" id="ARBA00022614"/>
    </source>
</evidence>
<dbReference type="Gene3D" id="3.30.200.20">
    <property type="entry name" value="Phosphorylase Kinase, domain 1"/>
    <property type="match status" value="2"/>
</dbReference>
<dbReference type="InterPro" id="IPR011009">
    <property type="entry name" value="Kinase-like_dom_sf"/>
</dbReference>
<dbReference type="PROSITE" id="PS00108">
    <property type="entry name" value="PROTEIN_KINASE_ST"/>
    <property type="match status" value="2"/>
</dbReference>
<dbReference type="InterPro" id="IPR008271">
    <property type="entry name" value="Ser/Thr_kinase_AS"/>
</dbReference>
<dbReference type="PANTHER" id="PTHR45631:SF143">
    <property type="entry name" value="LEUCINE-RICH REPEAT PROTEIN KINASE"/>
    <property type="match status" value="1"/>
</dbReference>
<keyword evidence="14 20" id="KW-0472">Membrane</keyword>
<proteinExistence type="predicted"/>
<feature type="transmembrane region" description="Helical" evidence="20">
    <location>
        <begin position="278"/>
        <end position="302"/>
    </location>
</feature>
<comment type="catalytic activity">
    <reaction evidence="16">
        <text>L-threonyl-[protein] + ATP = O-phospho-L-threonyl-[protein] + ADP + H(+)</text>
        <dbReference type="Rhea" id="RHEA:46608"/>
        <dbReference type="Rhea" id="RHEA-COMP:11060"/>
        <dbReference type="Rhea" id="RHEA-COMP:11605"/>
        <dbReference type="ChEBI" id="CHEBI:15378"/>
        <dbReference type="ChEBI" id="CHEBI:30013"/>
        <dbReference type="ChEBI" id="CHEBI:30616"/>
        <dbReference type="ChEBI" id="CHEBI:61977"/>
        <dbReference type="ChEBI" id="CHEBI:456216"/>
        <dbReference type="EC" id="2.7.11.1"/>
    </reaction>
</comment>
<evidence type="ECO:0000256" key="7">
    <source>
        <dbReference type="ARBA" id="ARBA00022692"/>
    </source>
</evidence>
<evidence type="ECO:0000256" key="9">
    <source>
        <dbReference type="ARBA" id="ARBA00022737"/>
    </source>
</evidence>
<dbReference type="GO" id="GO:0005524">
    <property type="term" value="F:ATP binding"/>
    <property type="evidence" value="ECO:0007669"/>
    <property type="project" value="UniProtKB-UniRule"/>
</dbReference>
<dbReference type="Pfam" id="PF13855">
    <property type="entry name" value="LRR_8"/>
    <property type="match status" value="2"/>
</dbReference>
<keyword evidence="10 18" id="KW-0547">Nucleotide-binding</keyword>
<evidence type="ECO:0000256" key="8">
    <source>
        <dbReference type="ARBA" id="ARBA00022729"/>
    </source>
</evidence>
<evidence type="ECO:0000256" key="14">
    <source>
        <dbReference type="ARBA" id="ARBA00023136"/>
    </source>
</evidence>
<dbReference type="SMART" id="SM00220">
    <property type="entry name" value="S_TKc"/>
    <property type="match status" value="2"/>
</dbReference>
<sequence>MGHRILERNRTSGYMPPDEVIKTAASPKSEDEPMELSWTSDDTNATFYAYLYFAEFETLETNESRKMEIWWNGSPFSEDPFISPFEYSTTLSTSRSFTGDHLISLQKTADSTLPPILNAIEIFTAQSLDEFSTAIKEVQAMETIRSTYKVKKVWSGDPCAPRLYPWEGIGCSYNNNNHRIKSLNLSSSGLQGPIVMAFRNLSLLESLDLSNNDLQHNVPEFLADLKHLKSLNLKGNNFTGVIPKSLMKKFQEGLLALRVDDKNLCTSSSCQEKKKNNMVVPIAVATSVIVLLVVLVIIWITLRQRKRGADAGPGPIPPSGKRRFRDNAGPGPFLLPSGKRNFTYDEVSSITNNFNKVIGKGGFGIVYLGSLEDGTKIAVKMIKDSLSTMPNGTSSSSSSTRASKEFQVEAELLLTVHHRNLASFVGYCDDERSTALIYEYMANGNLQEYLSSEKAEDLSWEKRLHIAIDAAQGLEYLHQGCRPPIIHRDVKTANILLNDNLEAKIADFGVSKVFPDDDLTHVETAVMGTPGYIDPEYYRTFMLNEKSDVYSFGIVLLELITGQRAIVRTKEGEKISVIHFVEPFLETGELDGVVDPLLHGDFSLDSAWKFVEVAMSCVRERGFNRPAMNQVVSELQQCLAAELAHEPERSSKGNGRYQNDVYDRIWSPYAPLSWSSIKTTGYIDVFQSGYMPPDEVIKTAASPKSEDEPMELSWTSDDTNATFYAYLYFAEFETLETNESRKMEIWWNGSPFSEDPFISPFEYSTTLSTSRSFTGDHLISLQKTADSTLPPILNAIEIFTAQSLDEFSTAIEEVQAMETIRSTYKVKKVWSGDPCAPRLYPWEGIGCSYNNNNHRIKSLNLSSSGLQGPIVMAFRNLSFLESLDLSNNDLQHNVPEFLADLKHLKSLNLKGNNFTGVIPKSLMKKFQEGLLALSVDDKNFCNSSSCQEKKKNNNMVVPIAVATSVIVLLVVLVIIWIILRQRKRGADAGPGPIPPPGKRRFGENAGPGPLLPSGKRRFTYDEVSSITNNFNKVIGKGGFGIVYLGSLEDGTKIAVKMIKDSLSTIPNVISSSSSSQSSKEFQTEAELLLTVHHRNLASFVGYCDDERSTALIYEYMANGNLQDYLSSEKAEDLSWEKRLHIAIDAAQGLEYLHQGCRPPIIHRDVKTANILLNDNLEAKIADFGVSKVFPDDDLTHVETAVMGTPGYIDPEYSRTFMLNEKSDVYSFGIVLLELITGQRAIVRTKEGEKISVIHFVEPFLETGELDGVVDPLLHGDYSPDSAWKFVEVAMSCVRERGFNRPAMNQIVSELQQCLAAELARETARSSLEGSGHREID</sequence>
<keyword evidence="15" id="KW-0675">Receptor</keyword>
<organism evidence="22 23">
    <name type="scientific">Brassica cretica</name>
    <name type="common">Mustard</name>
    <dbReference type="NCBI Taxonomy" id="69181"/>
    <lineage>
        <taxon>Eukaryota</taxon>
        <taxon>Viridiplantae</taxon>
        <taxon>Streptophyta</taxon>
        <taxon>Embryophyta</taxon>
        <taxon>Tracheophyta</taxon>
        <taxon>Spermatophyta</taxon>
        <taxon>Magnoliopsida</taxon>
        <taxon>eudicotyledons</taxon>
        <taxon>Gunneridae</taxon>
        <taxon>Pentapetalae</taxon>
        <taxon>rosids</taxon>
        <taxon>malvids</taxon>
        <taxon>Brassicales</taxon>
        <taxon>Brassicaceae</taxon>
        <taxon>Brassiceae</taxon>
        <taxon>Brassica</taxon>
    </lineage>
</organism>
<dbReference type="PROSITE" id="PS00107">
    <property type="entry name" value="PROTEIN_KINASE_ATP"/>
    <property type="match status" value="2"/>
</dbReference>
<evidence type="ECO:0000256" key="4">
    <source>
        <dbReference type="ARBA" id="ARBA00022553"/>
    </source>
</evidence>
<feature type="binding site" evidence="18">
    <location>
        <position position="380"/>
    </location>
    <ligand>
        <name>ATP</name>
        <dbReference type="ChEBI" id="CHEBI:30616"/>
    </ligand>
</feature>
<evidence type="ECO:0000256" key="12">
    <source>
        <dbReference type="ARBA" id="ARBA00022840"/>
    </source>
</evidence>
<gene>
    <name evidence="22" type="ORF">F2Q68_00029272</name>
</gene>
<feature type="binding site" evidence="18">
    <location>
        <position position="1056"/>
    </location>
    <ligand>
        <name>ATP</name>
        <dbReference type="ChEBI" id="CHEBI:30616"/>
    </ligand>
</feature>
<evidence type="ECO:0000259" key="21">
    <source>
        <dbReference type="PROSITE" id="PS50011"/>
    </source>
</evidence>
<dbReference type="Gene3D" id="1.10.510.10">
    <property type="entry name" value="Transferase(Phosphotransferase) domain 1"/>
    <property type="match status" value="2"/>
</dbReference>
<feature type="transmembrane region" description="Helical" evidence="20">
    <location>
        <begin position="955"/>
        <end position="979"/>
    </location>
</feature>
<evidence type="ECO:0000256" key="11">
    <source>
        <dbReference type="ARBA" id="ARBA00022777"/>
    </source>
</evidence>
<dbReference type="InterPro" id="IPR017441">
    <property type="entry name" value="Protein_kinase_ATP_BS"/>
</dbReference>
<dbReference type="InterPro" id="IPR000719">
    <property type="entry name" value="Prot_kinase_dom"/>
</dbReference>
<dbReference type="Gene3D" id="3.80.10.10">
    <property type="entry name" value="Ribonuclease Inhibitor"/>
    <property type="match status" value="2"/>
</dbReference>
<keyword evidence="12 18" id="KW-0067">ATP-binding</keyword>
<keyword evidence="11" id="KW-0418">Kinase</keyword>
<feature type="compositionally biased region" description="Basic and acidic residues" evidence="19">
    <location>
        <begin position="1"/>
        <end position="10"/>
    </location>
</feature>
<evidence type="ECO:0000256" key="20">
    <source>
        <dbReference type="SAM" id="Phobius"/>
    </source>
</evidence>
<dbReference type="Pfam" id="PF12819">
    <property type="entry name" value="Malectin_like"/>
    <property type="match status" value="2"/>
</dbReference>
<dbReference type="SUPFAM" id="SSF52058">
    <property type="entry name" value="L domain-like"/>
    <property type="match status" value="2"/>
</dbReference>
<keyword evidence="5" id="KW-0433">Leucine-rich repeat</keyword>
<evidence type="ECO:0000256" key="13">
    <source>
        <dbReference type="ARBA" id="ARBA00022989"/>
    </source>
</evidence>
<feature type="region of interest" description="Disordered" evidence="19">
    <location>
        <begin position="985"/>
        <end position="1013"/>
    </location>
</feature>
<dbReference type="GO" id="GO:0016020">
    <property type="term" value="C:membrane"/>
    <property type="evidence" value="ECO:0007669"/>
    <property type="project" value="UniProtKB-SubCell"/>
</dbReference>
<dbReference type="EC" id="2.7.11.1" evidence="2"/>
<dbReference type="FunFam" id="1.10.510.10:FF:000146">
    <property type="entry name" value="LRR receptor-like serine/threonine-protein kinase IOS1"/>
    <property type="match status" value="2"/>
</dbReference>
<evidence type="ECO:0000313" key="22">
    <source>
        <dbReference type="EMBL" id="KAF2540562.1"/>
    </source>
</evidence>
<evidence type="ECO:0000256" key="1">
    <source>
        <dbReference type="ARBA" id="ARBA00004167"/>
    </source>
</evidence>
<keyword evidence="13 20" id="KW-1133">Transmembrane helix</keyword>
<comment type="caution">
    <text evidence="22">The sequence shown here is derived from an EMBL/GenBank/DDBJ whole genome shotgun (WGS) entry which is preliminary data.</text>
</comment>
<keyword evidence="4" id="KW-0597">Phosphoprotein</keyword>
<dbReference type="EMBL" id="QGKW02002005">
    <property type="protein sequence ID" value="KAF2540562.1"/>
    <property type="molecule type" value="Genomic_DNA"/>
</dbReference>
<dbReference type="InterPro" id="IPR032675">
    <property type="entry name" value="LRR_dom_sf"/>
</dbReference>
<comment type="catalytic activity">
    <reaction evidence="17">
        <text>L-seryl-[protein] + ATP = O-phospho-L-seryl-[protein] + ADP + H(+)</text>
        <dbReference type="Rhea" id="RHEA:17989"/>
        <dbReference type="Rhea" id="RHEA-COMP:9863"/>
        <dbReference type="Rhea" id="RHEA-COMP:11604"/>
        <dbReference type="ChEBI" id="CHEBI:15378"/>
        <dbReference type="ChEBI" id="CHEBI:29999"/>
        <dbReference type="ChEBI" id="CHEBI:30616"/>
        <dbReference type="ChEBI" id="CHEBI:83421"/>
        <dbReference type="ChEBI" id="CHEBI:456216"/>
        <dbReference type="EC" id="2.7.11.1"/>
    </reaction>
</comment>
<dbReference type="FunFam" id="3.80.10.10:FF:000129">
    <property type="entry name" value="Leucine-rich repeat receptor-like kinase"/>
    <property type="match status" value="2"/>
</dbReference>
<evidence type="ECO:0000256" key="6">
    <source>
        <dbReference type="ARBA" id="ARBA00022679"/>
    </source>
</evidence>
<dbReference type="CDD" id="cd14066">
    <property type="entry name" value="STKc_IRAK"/>
    <property type="match status" value="2"/>
</dbReference>
<dbReference type="Pfam" id="PF07714">
    <property type="entry name" value="PK_Tyr_Ser-Thr"/>
    <property type="match status" value="2"/>
</dbReference>
<name>A0A8S9GBG3_BRACR</name>
<protein>
    <recommendedName>
        <fullName evidence="2">non-specific serine/threonine protein kinase</fullName>
        <ecNumber evidence="2">2.7.11.1</ecNumber>
    </recommendedName>
</protein>
<dbReference type="SUPFAM" id="SSF56112">
    <property type="entry name" value="Protein kinase-like (PK-like)"/>
    <property type="match status" value="2"/>
</dbReference>
<evidence type="ECO:0000256" key="15">
    <source>
        <dbReference type="ARBA" id="ARBA00023170"/>
    </source>
</evidence>
<dbReference type="PANTHER" id="PTHR45631">
    <property type="entry name" value="OS07G0107800 PROTEIN-RELATED"/>
    <property type="match status" value="1"/>
</dbReference>
<keyword evidence="3" id="KW-0723">Serine/threonine-protein kinase</keyword>
<dbReference type="GO" id="GO:0004674">
    <property type="term" value="F:protein serine/threonine kinase activity"/>
    <property type="evidence" value="ECO:0007669"/>
    <property type="project" value="UniProtKB-KW"/>
</dbReference>
<reference evidence="22" key="1">
    <citation type="submission" date="2019-12" db="EMBL/GenBank/DDBJ databases">
        <title>Genome sequencing and annotation of Brassica cretica.</title>
        <authorList>
            <person name="Studholme D.J."/>
            <person name="Sarris P.F."/>
        </authorList>
    </citation>
    <scope>NUCLEOTIDE SEQUENCE</scope>
    <source>
        <strain evidence="22">PFS-001/15</strain>
        <tissue evidence="22">Leaf</tissue>
    </source>
</reference>
<feature type="domain" description="Protein kinase" evidence="21">
    <location>
        <begin position="352"/>
        <end position="639"/>
    </location>
</feature>
<keyword evidence="9" id="KW-0677">Repeat</keyword>
<keyword evidence="8" id="KW-0732">Signal</keyword>
<dbReference type="PROSITE" id="PS50011">
    <property type="entry name" value="PROTEIN_KINASE_DOM"/>
    <property type="match status" value="2"/>
</dbReference>
<evidence type="ECO:0000256" key="16">
    <source>
        <dbReference type="ARBA" id="ARBA00047899"/>
    </source>
</evidence>
<keyword evidence="7 20" id="KW-0812">Transmembrane</keyword>
<dbReference type="InterPro" id="IPR001611">
    <property type="entry name" value="Leu-rich_rpt"/>
</dbReference>
<dbReference type="InterPro" id="IPR024788">
    <property type="entry name" value="Malectin-like_Carb-bd_dom"/>
</dbReference>
<dbReference type="Proteomes" id="UP000712281">
    <property type="component" value="Unassembled WGS sequence"/>
</dbReference>
<evidence type="ECO:0000256" key="18">
    <source>
        <dbReference type="PROSITE-ProRule" id="PRU10141"/>
    </source>
</evidence>